<protein>
    <submittedName>
        <fullName evidence="1">Uncharacterized protein</fullName>
    </submittedName>
</protein>
<accession>A0ACC4ZZB9</accession>
<proteinExistence type="predicted"/>
<sequence>MYEDQTKDAILDRMLETVPEDLDKRQGSIPYDMMSPAAIELALAYIELEGILDKGFADTAFGEYLDRRCADMGIKRKPADTAHGYVTFTGTAGTVIGAGQRVSTDSLIPVYFVTTESVTIPESKSVKARIEAEVGGASGNVGVGAITVTVGNITGVTAVTNTEATIDGVDAESDADLLDRYIDRVTAPIASGNPSHYRQWAREVSGIRDAKVYPVWSGPGTVKVVLLNSENKTPSADKVKEVADYIESVRPIGAAVTVVGVKEVPINVVLGAKIASYTTLEAVISQLKGGLFDYLQNLAFKDPLVRYTQIQRVTLDIPEIIDYSGLTVNGASANIEIPDDSVAVLGTVTVTEVDIE</sequence>
<keyword evidence="2" id="KW-1185">Reference proteome</keyword>
<comment type="caution">
    <text evidence="1">The sequence shown here is derived from an EMBL/GenBank/DDBJ whole genome shotgun (WGS) entry which is preliminary data.</text>
</comment>
<organism evidence="1 2">
    <name type="scientific">Paenibacillus jamilae</name>
    <dbReference type="NCBI Taxonomy" id="114136"/>
    <lineage>
        <taxon>Bacteria</taxon>
        <taxon>Bacillati</taxon>
        <taxon>Bacillota</taxon>
        <taxon>Bacilli</taxon>
        <taxon>Bacillales</taxon>
        <taxon>Paenibacillaceae</taxon>
        <taxon>Paenibacillus</taxon>
    </lineage>
</organism>
<dbReference type="Proteomes" id="UP000074866">
    <property type="component" value="Unassembled WGS sequence"/>
</dbReference>
<reference evidence="1 2" key="1">
    <citation type="journal article" date="2016" name="Front. Microbiol.">
        <title>Genomic Resource of Rice Seed Associated Bacteria.</title>
        <authorList>
            <person name="Midha S."/>
            <person name="Bansal K."/>
            <person name="Sharma S."/>
            <person name="Kumar N."/>
            <person name="Patil P.P."/>
            <person name="Chaudhry V."/>
            <person name="Patil P.B."/>
        </authorList>
    </citation>
    <scope>NUCLEOTIDE SEQUENCE [LARGE SCALE GENOMIC DNA]</scope>
    <source>
        <strain evidence="1 2">NS115</strain>
    </source>
</reference>
<evidence type="ECO:0000313" key="1">
    <source>
        <dbReference type="EMBL" id="KTS84484.1"/>
    </source>
</evidence>
<name>A0ACC4ZZB9_9BACL</name>
<evidence type="ECO:0000313" key="2">
    <source>
        <dbReference type="Proteomes" id="UP000074866"/>
    </source>
</evidence>
<gene>
    <name evidence="1" type="ORF">NS115_03510</name>
</gene>
<dbReference type="EMBL" id="LDRX01000015">
    <property type="protein sequence ID" value="KTS84484.1"/>
    <property type="molecule type" value="Genomic_DNA"/>
</dbReference>